<feature type="chain" id="PRO_5046196181" evidence="1">
    <location>
        <begin position="34"/>
        <end position="260"/>
    </location>
</feature>
<organism evidence="2 3">
    <name type="scientific">Streptomyces gottesmaniae</name>
    <dbReference type="NCBI Taxonomy" id="3075518"/>
    <lineage>
        <taxon>Bacteria</taxon>
        <taxon>Bacillati</taxon>
        <taxon>Actinomycetota</taxon>
        <taxon>Actinomycetes</taxon>
        <taxon>Kitasatosporales</taxon>
        <taxon>Streptomycetaceae</taxon>
        <taxon>Streptomyces</taxon>
    </lineage>
</organism>
<comment type="caution">
    <text evidence="2">The sequence shown here is derived from an EMBL/GenBank/DDBJ whole genome shotgun (WGS) entry which is preliminary data.</text>
</comment>
<name>A0ABU2Z8I0_9ACTN</name>
<dbReference type="RefSeq" id="WP_157856637.1">
    <property type="nucleotide sequence ID" value="NZ_JAVRFJ010000043.1"/>
</dbReference>
<accession>A0ABU2Z8I0</accession>
<protein>
    <submittedName>
        <fullName evidence="2">Uncharacterized protein</fullName>
    </submittedName>
</protein>
<dbReference type="Proteomes" id="UP001180737">
    <property type="component" value="Unassembled WGS sequence"/>
</dbReference>
<gene>
    <name evidence="2" type="ORF">RM704_36500</name>
</gene>
<proteinExistence type="predicted"/>
<keyword evidence="1" id="KW-0732">Signal</keyword>
<evidence type="ECO:0000313" key="3">
    <source>
        <dbReference type="Proteomes" id="UP001180737"/>
    </source>
</evidence>
<reference evidence="2" key="1">
    <citation type="submission" date="2024-05" db="EMBL/GenBank/DDBJ databases">
        <title>30 novel species of actinomycetes from the DSMZ collection.</title>
        <authorList>
            <person name="Nouioui I."/>
        </authorList>
    </citation>
    <scope>NUCLEOTIDE SEQUENCE</scope>
    <source>
        <strain evidence="2">DSM 3412</strain>
    </source>
</reference>
<evidence type="ECO:0000256" key="1">
    <source>
        <dbReference type="SAM" id="SignalP"/>
    </source>
</evidence>
<feature type="signal peptide" evidence="1">
    <location>
        <begin position="1"/>
        <end position="33"/>
    </location>
</feature>
<dbReference type="EMBL" id="JAVRFJ010000043">
    <property type="protein sequence ID" value="MDT0572900.1"/>
    <property type="molecule type" value="Genomic_DNA"/>
</dbReference>
<keyword evidence="3" id="KW-1185">Reference proteome</keyword>
<evidence type="ECO:0000313" key="2">
    <source>
        <dbReference type="EMBL" id="MDT0572900.1"/>
    </source>
</evidence>
<sequence length="260" mass="28276">MKATLPRKKRYLATGALSSFAVLLTVLAPVSSAAESVADPADPAVQAAIKRTLEGGWTQADIDLIMTNPDLAAALPDPRKEPTVVVKEAEVTDSGQLVSPINGEPLTAEELAELTPSAGADSSVADAVTTPAETEVAAPNRFGIQITGGKWKKTHVTRTHYSYARDVIYKYHHWAEFNYKDGKVRAWRYRADDVSNALDWIEVKERMKNEKSAVPASSATSYMKRKIAHCYIGNIACAYTYPWVKTKVRGSGKVTFSTGS</sequence>